<evidence type="ECO:0000256" key="1">
    <source>
        <dbReference type="SAM" id="Phobius"/>
    </source>
</evidence>
<dbReference type="EMBL" id="CAJHIT010000008">
    <property type="protein sequence ID" value="CAD6503781.1"/>
    <property type="molecule type" value="Genomic_DNA"/>
</dbReference>
<comment type="caution">
    <text evidence="2">The sequence shown here is derived from an EMBL/GenBank/DDBJ whole genome shotgun (WGS) entry which is preliminary data.</text>
</comment>
<proteinExistence type="predicted"/>
<keyword evidence="1" id="KW-0812">Transmembrane</keyword>
<sequence>MSDIRHEVGNHQQPTSATIANPKTFSTTRFHHSFFESKMQRIHSFLILALFFIVFAAAENVEYKCSTKVTFDGDKMQKKLKQMTSYYQATSIRCKRHRPCIRKKLLKLKWHLVKWKRALYIPLPEGTFDLSVEMKPLEDESNKTPRRHRNIYQIVARCSKGTICDIMHVTEKPRGNTAQETICSKI</sequence>
<keyword evidence="1" id="KW-1133">Transmembrane helix</keyword>
<protein>
    <submittedName>
        <fullName evidence="2">BgTH12-05526</fullName>
    </submittedName>
</protein>
<accession>A0A9W4GGB8</accession>
<feature type="transmembrane region" description="Helical" evidence="1">
    <location>
        <begin position="42"/>
        <end position="58"/>
    </location>
</feature>
<keyword evidence="1" id="KW-0472">Membrane</keyword>
<name>A0A9W4GGB8_BLUGR</name>
<dbReference type="Proteomes" id="UP000683417">
    <property type="component" value="Unassembled WGS sequence"/>
</dbReference>
<organism evidence="2 3">
    <name type="scientific">Blumeria graminis f. sp. triticale</name>
    <dbReference type="NCBI Taxonomy" id="1689686"/>
    <lineage>
        <taxon>Eukaryota</taxon>
        <taxon>Fungi</taxon>
        <taxon>Dikarya</taxon>
        <taxon>Ascomycota</taxon>
        <taxon>Pezizomycotina</taxon>
        <taxon>Leotiomycetes</taxon>
        <taxon>Erysiphales</taxon>
        <taxon>Erysiphaceae</taxon>
        <taxon>Blumeria</taxon>
    </lineage>
</organism>
<gene>
    <name evidence="2" type="ORF">BGTH12_LOCUS5139</name>
</gene>
<evidence type="ECO:0000313" key="3">
    <source>
        <dbReference type="Proteomes" id="UP000683417"/>
    </source>
</evidence>
<reference evidence="2" key="1">
    <citation type="submission" date="2020-10" db="EMBL/GenBank/DDBJ databases">
        <authorList>
            <person name="Muller C M."/>
        </authorList>
    </citation>
    <scope>NUCLEOTIDE SEQUENCE</scope>
    <source>
        <strain evidence="2">THUN-12</strain>
    </source>
</reference>
<dbReference type="AlphaFoldDB" id="A0A9W4GGB8"/>
<evidence type="ECO:0000313" key="2">
    <source>
        <dbReference type="EMBL" id="CAD6503781.1"/>
    </source>
</evidence>